<keyword evidence="3" id="KW-1185">Reference proteome</keyword>
<feature type="compositionally biased region" description="Acidic residues" evidence="1">
    <location>
        <begin position="252"/>
        <end position="261"/>
    </location>
</feature>
<reference evidence="2" key="2">
    <citation type="submission" date="2022-01" db="EMBL/GenBank/DDBJ databases">
        <authorList>
            <person name="Yamashiro T."/>
            <person name="Shiraishi A."/>
            <person name="Satake H."/>
            <person name="Nakayama K."/>
        </authorList>
    </citation>
    <scope>NUCLEOTIDE SEQUENCE</scope>
</reference>
<feature type="region of interest" description="Disordered" evidence="1">
    <location>
        <begin position="231"/>
        <end position="277"/>
    </location>
</feature>
<evidence type="ECO:0000313" key="3">
    <source>
        <dbReference type="Proteomes" id="UP001151760"/>
    </source>
</evidence>
<evidence type="ECO:0000256" key="1">
    <source>
        <dbReference type="SAM" id="MobiDB-lite"/>
    </source>
</evidence>
<comment type="caution">
    <text evidence="2">The sequence shown here is derived from an EMBL/GenBank/DDBJ whole genome shotgun (WGS) entry which is preliminary data.</text>
</comment>
<name>A0ABQ5FQ91_9ASTR</name>
<reference evidence="2" key="1">
    <citation type="journal article" date="2022" name="Int. J. Mol. Sci.">
        <title>Draft Genome of Tanacetum Coccineum: Genomic Comparison of Closely Related Tanacetum-Family Plants.</title>
        <authorList>
            <person name="Yamashiro T."/>
            <person name="Shiraishi A."/>
            <person name="Nakayama K."/>
            <person name="Satake H."/>
        </authorList>
    </citation>
    <scope>NUCLEOTIDE SEQUENCE</scope>
</reference>
<organism evidence="2 3">
    <name type="scientific">Tanacetum coccineum</name>
    <dbReference type="NCBI Taxonomy" id="301880"/>
    <lineage>
        <taxon>Eukaryota</taxon>
        <taxon>Viridiplantae</taxon>
        <taxon>Streptophyta</taxon>
        <taxon>Embryophyta</taxon>
        <taxon>Tracheophyta</taxon>
        <taxon>Spermatophyta</taxon>
        <taxon>Magnoliopsida</taxon>
        <taxon>eudicotyledons</taxon>
        <taxon>Gunneridae</taxon>
        <taxon>Pentapetalae</taxon>
        <taxon>asterids</taxon>
        <taxon>campanulids</taxon>
        <taxon>Asterales</taxon>
        <taxon>Asteraceae</taxon>
        <taxon>Asteroideae</taxon>
        <taxon>Anthemideae</taxon>
        <taxon>Anthemidinae</taxon>
        <taxon>Tanacetum</taxon>
    </lineage>
</organism>
<protein>
    <submittedName>
        <fullName evidence="2">Uncharacterized protein</fullName>
    </submittedName>
</protein>
<accession>A0ABQ5FQ91</accession>
<proteinExistence type="predicted"/>
<evidence type="ECO:0000313" key="2">
    <source>
        <dbReference type="EMBL" id="GJT65525.1"/>
    </source>
</evidence>
<sequence>MKAADYGHVKWIEDKVPRSIWSLAQVVYDKHAYSGTYHWGPKHQRFYGYATNMETSKDVYSRHRIIAVTSHKIMKFFGYKHLEEITVRRQDDQLYKFREGDFKRLRRQDIEDMLLLLVQDDMDRNCLMCTDELHKFSDNTLNHVHIALNDIATRIQMEFYTSARNPIKEILLKLNLPDHRILKDGGEGMNMSVQKSQVHKMAKRDYAWLMISSAAHDKYYEFEDISATDSHVTQDSSRSDIDEEKEDKTNDFDDSDMDLSNDEPKGDDDAAGFGVSM</sequence>
<gene>
    <name evidence="2" type="ORF">Tco_1017005</name>
</gene>
<dbReference type="EMBL" id="BQNB010017638">
    <property type="protein sequence ID" value="GJT65525.1"/>
    <property type="molecule type" value="Genomic_DNA"/>
</dbReference>
<dbReference type="Proteomes" id="UP001151760">
    <property type="component" value="Unassembled WGS sequence"/>
</dbReference>